<name>A0A182N8G5_9DIPT</name>
<evidence type="ECO:0000256" key="4">
    <source>
        <dbReference type="ARBA" id="ARBA00022552"/>
    </source>
</evidence>
<dbReference type="EnsemblMetazoa" id="ADIR003939-RA">
    <property type="protein sequence ID" value="ADIR003939-PA"/>
    <property type="gene ID" value="ADIR003939"/>
</dbReference>
<evidence type="ECO:0000256" key="5">
    <source>
        <dbReference type="ARBA" id="ARBA00023242"/>
    </source>
</evidence>
<proteinExistence type="inferred from homology"/>
<dbReference type="GO" id="GO:0032040">
    <property type="term" value="C:small-subunit processome"/>
    <property type="evidence" value="ECO:0007669"/>
    <property type="project" value="InterPro"/>
</dbReference>
<dbReference type="Proteomes" id="UP000075884">
    <property type="component" value="Unassembled WGS sequence"/>
</dbReference>
<evidence type="ECO:0000313" key="8">
    <source>
        <dbReference type="EnsemblMetazoa" id="ADIR003939-PA"/>
    </source>
</evidence>
<keyword evidence="5" id="KW-0539">Nucleus</keyword>
<comment type="similarity">
    <text evidence="2">Belongs to the NOP14 family.</text>
</comment>
<evidence type="ECO:0000256" key="3">
    <source>
        <dbReference type="ARBA" id="ARBA00022517"/>
    </source>
</evidence>
<evidence type="ECO:0000256" key="2">
    <source>
        <dbReference type="ARBA" id="ARBA00007466"/>
    </source>
</evidence>
<reference evidence="8" key="2">
    <citation type="submission" date="2020-05" db="UniProtKB">
        <authorList>
            <consortium name="EnsemblMetazoa"/>
        </authorList>
    </citation>
    <scope>IDENTIFICATION</scope>
    <source>
        <strain evidence="8">WRAIR2</strain>
    </source>
</reference>
<keyword evidence="3" id="KW-0690">Ribosome biogenesis</keyword>
<evidence type="ECO:0008006" key="10">
    <source>
        <dbReference type="Google" id="ProtNLM"/>
    </source>
</evidence>
<dbReference type="STRING" id="7168.A0A182N8G5"/>
<dbReference type="PANTHER" id="PTHR23183">
    <property type="entry name" value="NOP14"/>
    <property type="match status" value="1"/>
</dbReference>
<evidence type="ECO:0000256" key="7">
    <source>
        <dbReference type="SAM" id="MobiDB-lite"/>
    </source>
</evidence>
<dbReference type="GO" id="GO:0030692">
    <property type="term" value="C:Noc4p-Nop14p complex"/>
    <property type="evidence" value="ECO:0007669"/>
    <property type="project" value="TreeGrafter"/>
</dbReference>
<organism evidence="8 9">
    <name type="scientific">Anopheles dirus</name>
    <dbReference type="NCBI Taxonomy" id="7168"/>
    <lineage>
        <taxon>Eukaryota</taxon>
        <taxon>Metazoa</taxon>
        <taxon>Ecdysozoa</taxon>
        <taxon>Arthropoda</taxon>
        <taxon>Hexapoda</taxon>
        <taxon>Insecta</taxon>
        <taxon>Pterygota</taxon>
        <taxon>Neoptera</taxon>
        <taxon>Endopterygota</taxon>
        <taxon>Diptera</taxon>
        <taxon>Nematocera</taxon>
        <taxon>Culicoidea</taxon>
        <taxon>Culicidae</taxon>
        <taxon>Anophelinae</taxon>
        <taxon>Anopheles</taxon>
    </lineage>
</organism>
<comment type="subcellular location">
    <subcellularLocation>
        <location evidence="1">Nucleus</location>
        <location evidence="1">Nucleolus</location>
    </subcellularLocation>
</comment>
<keyword evidence="4" id="KW-0698">rRNA processing</keyword>
<evidence type="ECO:0000256" key="6">
    <source>
        <dbReference type="ARBA" id="ARBA00024695"/>
    </source>
</evidence>
<dbReference type="AlphaFoldDB" id="A0A182N8G5"/>
<protein>
    <recommendedName>
        <fullName evidence="10">Nucleolar protein 14</fullName>
    </recommendedName>
</protein>
<feature type="compositionally biased region" description="Acidic residues" evidence="7">
    <location>
        <begin position="327"/>
        <end position="360"/>
    </location>
</feature>
<sequence length="846" mass="95042">PRAVSTGLEHNPGSASVYVNKRGFPWTEFAKMCAKQSGSRSDAVLRRKKKAAAAGARANPFETVVMKSKHAVLNRGIQSKRPGQLQRISHEKRTETLGKEFELLHKTNRFLDERGKNKYARAAPSKKAQAKEMYNLNLTHAGRTMHEIENFDDVPDGADEDEDEDGVLQESFTKATHFGGGSDDEQAPGRDRRSVIEQMIAESKRHKADRQRESDALYEMRQKLDDELRQLMPQFTEHIVTSKTRGEPDDYDRTLREMMFEPRGVPTEKLKSIDLAAAEQKRRETLEREKQERMEGELGRQQAAATAKANRPISADALSDEYLVQEVVDEDEAGEYAANGEEEDEQDDEEGEEESDEESGSSDADSLSDLKAATQQREESEDESEPEPEPTPAPEAAPKPQSKRPPQQELHTVPTFKPRIVDVPQEYEQYAALLEGKDVDGRVEIVASMVHTLRVKTFLHKSRWSVLFAYTLNQLCDRFANATTDSIAGEFRALHLLAPLLHDMLQADPATLGQVFLSVLEEKYADRGQHPTRYPPLATIALLKLVPLLFSASDRRHSVVTPALVFIGEVLTRCQVRNRRDLARGLLLVTTVLECVEQSKRFLPATVAFLTGVLTNAIKPTTAPTIATIGQPFKIASGLLLTQADAVVSIPAGDELLTAQDLLSTEITASFKVRAVTCTVSLATALCTQLSATVTAIPTIAQHFLRLLKDLPEAHYPAAVLQHATTTLTALARRPLPYMVQAARKPKPLQLLEPKIAPVYDDIRRRPKAAIPLREQRRKLQQKVKKVTRGAKREIRLDNEFIANLQHKRRMQSDRERQQKVRQIFSHASEQQAEWKSLDRRAKYRK</sequence>
<dbReference type="PANTHER" id="PTHR23183:SF0">
    <property type="entry name" value="NUCLEOLAR PROTEIN 14"/>
    <property type="match status" value="1"/>
</dbReference>
<feature type="compositionally biased region" description="Acidic residues" evidence="7">
    <location>
        <begin position="379"/>
        <end position="388"/>
    </location>
</feature>
<evidence type="ECO:0000256" key="1">
    <source>
        <dbReference type="ARBA" id="ARBA00004604"/>
    </source>
</evidence>
<feature type="region of interest" description="Disordered" evidence="7">
    <location>
        <begin position="260"/>
        <end position="418"/>
    </location>
</feature>
<dbReference type="VEuPathDB" id="VectorBase:ADIR003939"/>
<dbReference type="Pfam" id="PF04147">
    <property type="entry name" value="Nop14"/>
    <property type="match status" value="1"/>
</dbReference>
<keyword evidence="9" id="KW-1185">Reference proteome</keyword>
<comment type="function">
    <text evidence="6">Involved in nucleolar processing of pre-18S ribosomal RNA. Has a role in the nuclear export of 40S pre-ribosomal subunit to the cytoplasm.</text>
</comment>
<dbReference type="GO" id="GO:0030490">
    <property type="term" value="P:maturation of SSU-rRNA"/>
    <property type="evidence" value="ECO:0007669"/>
    <property type="project" value="TreeGrafter"/>
</dbReference>
<dbReference type="InterPro" id="IPR007276">
    <property type="entry name" value="Nop14"/>
</dbReference>
<evidence type="ECO:0000313" key="9">
    <source>
        <dbReference type="Proteomes" id="UP000075884"/>
    </source>
</evidence>
<reference evidence="9" key="1">
    <citation type="submission" date="2013-03" db="EMBL/GenBank/DDBJ databases">
        <title>The Genome Sequence of Anopheles dirus WRAIR2.</title>
        <authorList>
            <consortium name="The Broad Institute Genomics Platform"/>
            <person name="Neafsey D.E."/>
            <person name="Walton C."/>
            <person name="Walker B."/>
            <person name="Young S.K."/>
            <person name="Zeng Q."/>
            <person name="Gargeya S."/>
            <person name="Fitzgerald M."/>
            <person name="Haas B."/>
            <person name="Abouelleil A."/>
            <person name="Allen A.W."/>
            <person name="Alvarado L."/>
            <person name="Arachchi H.M."/>
            <person name="Berlin A.M."/>
            <person name="Chapman S.B."/>
            <person name="Gainer-Dewar J."/>
            <person name="Goldberg J."/>
            <person name="Griggs A."/>
            <person name="Gujja S."/>
            <person name="Hansen M."/>
            <person name="Howarth C."/>
            <person name="Imamovic A."/>
            <person name="Ireland A."/>
            <person name="Larimer J."/>
            <person name="McCowan C."/>
            <person name="Murphy C."/>
            <person name="Pearson M."/>
            <person name="Poon T.W."/>
            <person name="Priest M."/>
            <person name="Roberts A."/>
            <person name="Saif S."/>
            <person name="Shea T."/>
            <person name="Sisk P."/>
            <person name="Sykes S."/>
            <person name="Wortman J."/>
            <person name="Nusbaum C."/>
            <person name="Birren B."/>
        </authorList>
    </citation>
    <scope>NUCLEOTIDE SEQUENCE [LARGE SCALE GENOMIC DNA]</scope>
    <source>
        <strain evidence="9">WRAIR2</strain>
    </source>
</reference>
<feature type="compositionally biased region" description="Basic and acidic residues" evidence="7">
    <location>
        <begin position="260"/>
        <end position="272"/>
    </location>
</feature>
<feature type="compositionally biased region" description="Basic and acidic residues" evidence="7">
    <location>
        <begin position="279"/>
        <end position="298"/>
    </location>
</feature>
<accession>A0A182N8G5</accession>